<protein>
    <recommendedName>
        <fullName evidence="6">Hydrophobin</fullName>
    </recommendedName>
</protein>
<sequence>MFAKIFTTAVLAMSALSASASIYSCNTGTLTCCGSFQAPGNYNAADIAALVGIAVQDITGQVGAQCNAITGIGVNTGANCATAPVCCEKNFSNQLIGVNCTPVTVGA</sequence>
<feature type="chain" id="PRO_5018822501" description="Hydrophobin" evidence="6">
    <location>
        <begin position="21"/>
        <end position="107"/>
    </location>
</feature>
<dbReference type="CDD" id="cd23507">
    <property type="entry name" value="hydrophobin_I"/>
    <property type="match status" value="1"/>
</dbReference>
<accession>A0A409YNM6</accession>
<proteinExistence type="inferred from homology"/>
<feature type="signal peptide" evidence="6">
    <location>
        <begin position="1"/>
        <end position="20"/>
    </location>
</feature>
<dbReference type="Proteomes" id="UP000284842">
    <property type="component" value="Unassembled WGS sequence"/>
</dbReference>
<dbReference type="GO" id="GO:0009277">
    <property type="term" value="C:fungal-type cell wall"/>
    <property type="evidence" value="ECO:0007669"/>
    <property type="project" value="InterPro"/>
</dbReference>
<comment type="similarity">
    <text evidence="2 6">Belongs to the fungal hydrophobin family.</text>
</comment>
<dbReference type="GO" id="GO:0005199">
    <property type="term" value="F:structural constituent of cell wall"/>
    <property type="evidence" value="ECO:0007669"/>
    <property type="project" value="InterPro"/>
</dbReference>
<comment type="caution">
    <text evidence="7">The sequence shown here is derived from an EMBL/GenBank/DDBJ whole genome shotgun (WGS) entry which is preliminary data.</text>
</comment>
<evidence type="ECO:0000256" key="2">
    <source>
        <dbReference type="ARBA" id="ARBA00010446"/>
    </source>
</evidence>
<dbReference type="OrthoDB" id="4225815at2759"/>
<reference evidence="7 8" key="1">
    <citation type="journal article" date="2018" name="Evol. Lett.">
        <title>Horizontal gene cluster transfer increased hallucinogenic mushroom diversity.</title>
        <authorList>
            <person name="Reynolds H.T."/>
            <person name="Vijayakumar V."/>
            <person name="Gluck-Thaler E."/>
            <person name="Korotkin H.B."/>
            <person name="Matheny P.B."/>
            <person name="Slot J.C."/>
        </authorList>
    </citation>
    <scope>NUCLEOTIDE SEQUENCE [LARGE SCALE GENOMIC DNA]</scope>
    <source>
        <strain evidence="7 8">2629</strain>
    </source>
</reference>
<organism evidence="7 8">
    <name type="scientific">Panaeolus cyanescens</name>
    <dbReference type="NCBI Taxonomy" id="181874"/>
    <lineage>
        <taxon>Eukaryota</taxon>
        <taxon>Fungi</taxon>
        <taxon>Dikarya</taxon>
        <taxon>Basidiomycota</taxon>
        <taxon>Agaricomycotina</taxon>
        <taxon>Agaricomycetes</taxon>
        <taxon>Agaricomycetidae</taxon>
        <taxon>Agaricales</taxon>
        <taxon>Agaricineae</taxon>
        <taxon>Galeropsidaceae</taxon>
        <taxon>Panaeolus</taxon>
    </lineage>
</organism>
<name>A0A409YNM6_9AGAR</name>
<evidence type="ECO:0000256" key="4">
    <source>
        <dbReference type="ARBA" id="ARBA00022525"/>
    </source>
</evidence>
<dbReference type="AlphaFoldDB" id="A0A409YNM6"/>
<keyword evidence="8" id="KW-1185">Reference proteome</keyword>
<dbReference type="InParanoid" id="A0A409YNM6"/>
<dbReference type="InterPro" id="IPR001338">
    <property type="entry name" value="Class_I_Hydrophobin"/>
</dbReference>
<evidence type="ECO:0000256" key="3">
    <source>
        <dbReference type="ARBA" id="ARBA00022512"/>
    </source>
</evidence>
<dbReference type="PROSITE" id="PS51257">
    <property type="entry name" value="PROKAR_LIPOPROTEIN"/>
    <property type="match status" value="1"/>
</dbReference>
<dbReference type="Pfam" id="PF01185">
    <property type="entry name" value="Hydrophobin"/>
    <property type="match status" value="1"/>
</dbReference>
<evidence type="ECO:0000313" key="8">
    <source>
        <dbReference type="Proteomes" id="UP000284842"/>
    </source>
</evidence>
<dbReference type="EMBL" id="NHTK01000905">
    <property type="protein sequence ID" value="PPR04671.1"/>
    <property type="molecule type" value="Genomic_DNA"/>
</dbReference>
<evidence type="ECO:0000256" key="1">
    <source>
        <dbReference type="ARBA" id="ARBA00004191"/>
    </source>
</evidence>
<keyword evidence="6" id="KW-0732">Signal</keyword>
<comment type="subcellular location">
    <subcellularLocation>
        <location evidence="1 6">Secreted</location>
        <location evidence="1 6">Cell wall</location>
    </subcellularLocation>
</comment>
<gene>
    <name evidence="7" type="ORF">CVT24_011888</name>
</gene>
<evidence type="ECO:0000256" key="6">
    <source>
        <dbReference type="RuleBase" id="RU365009"/>
    </source>
</evidence>
<evidence type="ECO:0000313" key="7">
    <source>
        <dbReference type="EMBL" id="PPR04671.1"/>
    </source>
</evidence>
<dbReference type="SMART" id="SM00075">
    <property type="entry name" value="HYDRO"/>
    <property type="match status" value="1"/>
</dbReference>
<keyword evidence="5 6" id="KW-1015">Disulfide bond</keyword>
<evidence type="ECO:0000256" key="5">
    <source>
        <dbReference type="ARBA" id="ARBA00023157"/>
    </source>
</evidence>
<keyword evidence="4 6" id="KW-0964">Secreted</keyword>
<keyword evidence="3 6" id="KW-0134">Cell wall</keyword>